<dbReference type="Pfam" id="PF19803">
    <property type="entry name" value="DUF6286"/>
    <property type="match status" value="1"/>
</dbReference>
<evidence type="ECO:0000259" key="2">
    <source>
        <dbReference type="Pfam" id="PF19803"/>
    </source>
</evidence>
<gene>
    <name evidence="3" type="ORF">EIZ62_25930</name>
</gene>
<proteinExistence type="predicted"/>
<dbReference type="OrthoDB" id="4350534at2"/>
<dbReference type="KEGG" id="sfic:EIZ62_25930"/>
<dbReference type="Proteomes" id="UP000422572">
    <property type="component" value="Chromosome"/>
</dbReference>
<dbReference type="AlphaFoldDB" id="A0A6I6FPJ2"/>
<dbReference type="EMBL" id="CP034279">
    <property type="protein sequence ID" value="QGV81299.1"/>
    <property type="molecule type" value="Genomic_DNA"/>
</dbReference>
<keyword evidence="1" id="KW-0812">Transmembrane</keyword>
<organism evidence="3 4">
    <name type="scientific">Streptomyces ficellus</name>
    <dbReference type="NCBI Taxonomy" id="1977088"/>
    <lineage>
        <taxon>Bacteria</taxon>
        <taxon>Bacillati</taxon>
        <taxon>Actinomycetota</taxon>
        <taxon>Actinomycetes</taxon>
        <taxon>Kitasatosporales</taxon>
        <taxon>Streptomycetaceae</taxon>
        <taxon>Streptomyces</taxon>
    </lineage>
</organism>
<evidence type="ECO:0000256" key="1">
    <source>
        <dbReference type="SAM" id="Phobius"/>
    </source>
</evidence>
<feature type="transmembrane region" description="Helical" evidence="1">
    <location>
        <begin position="83"/>
        <end position="108"/>
    </location>
</feature>
<feature type="domain" description="DUF6286" evidence="2">
    <location>
        <begin position="94"/>
        <end position="197"/>
    </location>
</feature>
<accession>A0A6I6FPJ2</accession>
<keyword evidence="1" id="KW-0472">Membrane</keyword>
<dbReference type="RefSeq" id="WP_156695050.1">
    <property type="nucleotide sequence ID" value="NZ_CP034279.1"/>
</dbReference>
<protein>
    <recommendedName>
        <fullName evidence="2">DUF6286 domain-containing protein</fullName>
    </recommendedName>
</protein>
<feature type="transmembrane region" description="Helical" evidence="1">
    <location>
        <begin position="37"/>
        <end position="56"/>
    </location>
</feature>
<name>A0A6I6FPJ2_9ACTN</name>
<dbReference type="InterPro" id="IPR046253">
    <property type="entry name" value="DUF6286"/>
</dbReference>
<evidence type="ECO:0000313" key="3">
    <source>
        <dbReference type="EMBL" id="QGV81299.1"/>
    </source>
</evidence>
<sequence>MSTDAPPTEPAPGSVPVLEEQTPPGAHRFWSVRRVPAALLALVLLAGAGLLLYDVASVRAGRPGMHWRRVLADDLATRQLDDVVVLVGAAVAIALGVWLLVLACTPGLRAVLPMRRGADPLRAGLRREAVETVLRDRAVAVAGVRSARVRARRHKAAVRAVVHFRELGDVRADLDAAMRDAVEELGLARPPRLSVHVTRSSRKG</sequence>
<reference evidence="3 4" key="1">
    <citation type="submission" date="2018-12" db="EMBL/GenBank/DDBJ databases">
        <title>Complete genome sequence of Streptomyces ficellus NRRL8067, the producer of ficellomycin, feldamycin and nojirimycin.</title>
        <authorList>
            <person name="Zhang H."/>
            <person name="Yue R."/>
            <person name="Liu Y."/>
            <person name="Li M."/>
            <person name="Mu H."/>
            <person name="Zhang J."/>
        </authorList>
    </citation>
    <scope>NUCLEOTIDE SEQUENCE [LARGE SCALE GENOMIC DNA]</scope>
    <source>
        <strain evidence="3 4">NRRL 8067</strain>
    </source>
</reference>
<keyword evidence="4" id="KW-1185">Reference proteome</keyword>
<keyword evidence="1" id="KW-1133">Transmembrane helix</keyword>
<evidence type="ECO:0000313" key="4">
    <source>
        <dbReference type="Proteomes" id="UP000422572"/>
    </source>
</evidence>